<name>A0A4Z2FR58_9TELE</name>
<keyword evidence="2" id="KW-1185">Reference proteome</keyword>
<sequence length="120" mass="13648">MESLETSHYIVHYIGHYIAHYIAQDIAHPLLTGLREHTAVRSSTPQRFDASGLTRGPHSLRCGRRSVSKVRLEDMGPLGYLRYLQTTRVHLENMGPSGYLRYLQTTRVHLEDMGPLGYLG</sequence>
<protein>
    <submittedName>
        <fullName evidence="1">Uncharacterized protein</fullName>
    </submittedName>
</protein>
<organism evidence="1 2">
    <name type="scientific">Liparis tanakae</name>
    <name type="common">Tanaka's snailfish</name>
    <dbReference type="NCBI Taxonomy" id="230148"/>
    <lineage>
        <taxon>Eukaryota</taxon>
        <taxon>Metazoa</taxon>
        <taxon>Chordata</taxon>
        <taxon>Craniata</taxon>
        <taxon>Vertebrata</taxon>
        <taxon>Euteleostomi</taxon>
        <taxon>Actinopterygii</taxon>
        <taxon>Neopterygii</taxon>
        <taxon>Teleostei</taxon>
        <taxon>Neoteleostei</taxon>
        <taxon>Acanthomorphata</taxon>
        <taxon>Eupercaria</taxon>
        <taxon>Perciformes</taxon>
        <taxon>Cottioidei</taxon>
        <taxon>Cottales</taxon>
        <taxon>Liparidae</taxon>
        <taxon>Liparis</taxon>
    </lineage>
</organism>
<accession>A0A4Z2FR58</accession>
<dbReference type="AlphaFoldDB" id="A0A4Z2FR58"/>
<gene>
    <name evidence="1" type="ORF">EYF80_046419</name>
</gene>
<reference evidence="1 2" key="1">
    <citation type="submission" date="2019-03" db="EMBL/GenBank/DDBJ databases">
        <title>First draft genome of Liparis tanakae, snailfish: a comprehensive survey of snailfish specific genes.</title>
        <authorList>
            <person name="Kim W."/>
            <person name="Song I."/>
            <person name="Jeong J.-H."/>
            <person name="Kim D."/>
            <person name="Kim S."/>
            <person name="Ryu S."/>
            <person name="Song J.Y."/>
            <person name="Lee S.K."/>
        </authorList>
    </citation>
    <scope>NUCLEOTIDE SEQUENCE [LARGE SCALE GENOMIC DNA]</scope>
    <source>
        <tissue evidence="1">Muscle</tissue>
    </source>
</reference>
<evidence type="ECO:0000313" key="2">
    <source>
        <dbReference type="Proteomes" id="UP000314294"/>
    </source>
</evidence>
<dbReference type="Proteomes" id="UP000314294">
    <property type="component" value="Unassembled WGS sequence"/>
</dbReference>
<proteinExistence type="predicted"/>
<comment type="caution">
    <text evidence="1">The sequence shown here is derived from an EMBL/GenBank/DDBJ whole genome shotgun (WGS) entry which is preliminary data.</text>
</comment>
<evidence type="ECO:0000313" key="1">
    <source>
        <dbReference type="EMBL" id="TNN43405.1"/>
    </source>
</evidence>
<dbReference type="EMBL" id="SRLO01000968">
    <property type="protein sequence ID" value="TNN43405.1"/>
    <property type="molecule type" value="Genomic_DNA"/>
</dbReference>